<accession>A0A067T6Y6</accession>
<sequence>MDLATTQFDVHGTLGALLVGLLISCCLFGIVSVQAYMYYTQFPNDRTPLKIMVMAVWFCELVHCICICQSFYFFTVSRYGNPEALSKLPMTFDVAILLSAIIATIVQFFFIQRVRDLSGKPYIPMLCWTASSIRFVLTIVGASNAFKMITLSQYEAEWDWLYITVLVVDALVDLTIAMSLTYYLKKQRVNAQKSTSYLIDRLTGWTIQTGLVTSLAAMCIPICYLAMRTNFIWLAIFLIWARVLSNSLLASLNGRTSLRERNYFELQMRTGRFSSTRLPPWPQVAVHVTQTTEVKFDPVFEHGII</sequence>
<dbReference type="AlphaFoldDB" id="A0A067T6Y6"/>
<keyword evidence="4" id="KW-1185">Reference proteome</keyword>
<feature type="transmembrane region" description="Helical" evidence="1">
    <location>
        <begin position="233"/>
        <end position="252"/>
    </location>
</feature>
<feature type="transmembrane region" description="Helical" evidence="1">
    <location>
        <begin position="160"/>
        <end position="184"/>
    </location>
</feature>
<dbReference type="Pfam" id="PF20152">
    <property type="entry name" value="DUF6534"/>
    <property type="match status" value="1"/>
</dbReference>
<evidence type="ECO:0000313" key="4">
    <source>
        <dbReference type="Proteomes" id="UP000027222"/>
    </source>
</evidence>
<dbReference type="STRING" id="685588.A0A067T6Y6"/>
<name>A0A067T6Y6_GALM3</name>
<protein>
    <recommendedName>
        <fullName evidence="2">DUF6534 domain-containing protein</fullName>
    </recommendedName>
</protein>
<feature type="domain" description="DUF6534" evidence="2">
    <location>
        <begin position="170"/>
        <end position="256"/>
    </location>
</feature>
<dbReference type="OrthoDB" id="2535105at2759"/>
<evidence type="ECO:0000256" key="1">
    <source>
        <dbReference type="SAM" id="Phobius"/>
    </source>
</evidence>
<evidence type="ECO:0000313" key="3">
    <source>
        <dbReference type="EMBL" id="KDR74778.1"/>
    </source>
</evidence>
<feature type="transmembrane region" description="Helical" evidence="1">
    <location>
        <begin position="12"/>
        <end position="39"/>
    </location>
</feature>
<feature type="transmembrane region" description="Helical" evidence="1">
    <location>
        <begin position="205"/>
        <end position="227"/>
    </location>
</feature>
<reference evidence="4" key="1">
    <citation type="journal article" date="2014" name="Proc. Natl. Acad. Sci. U.S.A.">
        <title>Extensive sampling of basidiomycete genomes demonstrates inadequacy of the white-rot/brown-rot paradigm for wood decay fungi.</title>
        <authorList>
            <person name="Riley R."/>
            <person name="Salamov A.A."/>
            <person name="Brown D.W."/>
            <person name="Nagy L.G."/>
            <person name="Floudas D."/>
            <person name="Held B.W."/>
            <person name="Levasseur A."/>
            <person name="Lombard V."/>
            <person name="Morin E."/>
            <person name="Otillar R."/>
            <person name="Lindquist E.A."/>
            <person name="Sun H."/>
            <person name="LaButti K.M."/>
            <person name="Schmutz J."/>
            <person name="Jabbour D."/>
            <person name="Luo H."/>
            <person name="Baker S.E."/>
            <person name="Pisabarro A.G."/>
            <person name="Walton J.D."/>
            <person name="Blanchette R.A."/>
            <person name="Henrissat B."/>
            <person name="Martin F."/>
            <person name="Cullen D."/>
            <person name="Hibbett D.S."/>
            <person name="Grigoriev I.V."/>
        </authorList>
    </citation>
    <scope>NUCLEOTIDE SEQUENCE [LARGE SCALE GENOMIC DNA]</scope>
    <source>
        <strain evidence="4">CBS 339.88</strain>
    </source>
</reference>
<proteinExistence type="predicted"/>
<keyword evidence="1" id="KW-0812">Transmembrane</keyword>
<dbReference type="PANTHER" id="PTHR40465">
    <property type="entry name" value="CHROMOSOME 1, WHOLE GENOME SHOTGUN SEQUENCE"/>
    <property type="match status" value="1"/>
</dbReference>
<evidence type="ECO:0000259" key="2">
    <source>
        <dbReference type="Pfam" id="PF20152"/>
    </source>
</evidence>
<gene>
    <name evidence="3" type="ORF">GALMADRAFT_280164</name>
</gene>
<dbReference type="HOGENOM" id="CLU_046025_0_1_1"/>
<keyword evidence="1" id="KW-0472">Membrane</keyword>
<feature type="transmembrane region" description="Helical" evidence="1">
    <location>
        <begin position="51"/>
        <end position="74"/>
    </location>
</feature>
<dbReference type="InterPro" id="IPR045339">
    <property type="entry name" value="DUF6534"/>
</dbReference>
<dbReference type="EMBL" id="KL142382">
    <property type="protein sequence ID" value="KDR74778.1"/>
    <property type="molecule type" value="Genomic_DNA"/>
</dbReference>
<dbReference type="PANTHER" id="PTHR40465:SF1">
    <property type="entry name" value="DUF6534 DOMAIN-CONTAINING PROTEIN"/>
    <property type="match status" value="1"/>
</dbReference>
<dbReference type="Proteomes" id="UP000027222">
    <property type="component" value="Unassembled WGS sequence"/>
</dbReference>
<feature type="transmembrane region" description="Helical" evidence="1">
    <location>
        <begin position="94"/>
        <end position="111"/>
    </location>
</feature>
<keyword evidence="1" id="KW-1133">Transmembrane helix</keyword>
<organism evidence="3 4">
    <name type="scientific">Galerina marginata (strain CBS 339.88)</name>
    <dbReference type="NCBI Taxonomy" id="685588"/>
    <lineage>
        <taxon>Eukaryota</taxon>
        <taxon>Fungi</taxon>
        <taxon>Dikarya</taxon>
        <taxon>Basidiomycota</taxon>
        <taxon>Agaricomycotina</taxon>
        <taxon>Agaricomycetes</taxon>
        <taxon>Agaricomycetidae</taxon>
        <taxon>Agaricales</taxon>
        <taxon>Agaricineae</taxon>
        <taxon>Strophariaceae</taxon>
        <taxon>Galerina</taxon>
    </lineage>
</organism>
<feature type="transmembrane region" description="Helical" evidence="1">
    <location>
        <begin position="123"/>
        <end position="140"/>
    </location>
</feature>